<protein>
    <recommendedName>
        <fullName evidence="2">Septum site-determining protein MinD</fullName>
    </recommendedName>
    <alternativeName>
        <fullName evidence="9">Cell division inhibitor MinD</fullName>
    </alternativeName>
</protein>
<accession>A0A366XXE0</accession>
<dbReference type="GO" id="GO:0005829">
    <property type="term" value="C:cytosol"/>
    <property type="evidence" value="ECO:0007669"/>
    <property type="project" value="TreeGrafter"/>
</dbReference>
<evidence type="ECO:0000256" key="3">
    <source>
        <dbReference type="ARBA" id="ARBA00022618"/>
    </source>
</evidence>
<dbReference type="Proteomes" id="UP000253314">
    <property type="component" value="Unassembled WGS sequence"/>
</dbReference>
<dbReference type="PANTHER" id="PTHR43384:SF6">
    <property type="entry name" value="SEPTUM SITE-DETERMINING PROTEIN MIND HOMOLOG, CHLOROPLASTIC"/>
    <property type="match status" value="1"/>
</dbReference>
<evidence type="ECO:0000256" key="7">
    <source>
        <dbReference type="ARBA" id="ARBA00023306"/>
    </source>
</evidence>
<dbReference type="EMBL" id="QOCW01000003">
    <property type="protein sequence ID" value="RBW70802.1"/>
    <property type="molecule type" value="Genomic_DNA"/>
</dbReference>
<keyword evidence="4 10" id="KW-0547">Nucleotide-binding</keyword>
<keyword evidence="5 10" id="KW-0067">ATP-binding</keyword>
<keyword evidence="13" id="KW-1185">Reference proteome</keyword>
<feature type="binding site" evidence="10">
    <location>
        <begin position="11"/>
        <end position="18"/>
    </location>
    <ligand>
        <name>ATP</name>
        <dbReference type="ChEBI" id="CHEBI:30616"/>
    </ligand>
</feature>
<comment type="similarity">
    <text evidence="1">Belongs to the ParA family. MinD subfamily.</text>
</comment>
<dbReference type="PIRSF" id="PIRSF003092">
    <property type="entry name" value="MinD"/>
    <property type="match status" value="1"/>
</dbReference>
<evidence type="ECO:0000313" key="13">
    <source>
        <dbReference type="Proteomes" id="UP000253314"/>
    </source>
</evidence>
<evidence type="ECO:0000313" key="12">
    <source>
        <dbReference type="EMBL" id="RBW70802.1"/>
    </source>
</evidence>
<dbReference type="RefSeq" id="WP_113804795.1">
    <property type="nucleotide sequence ID" value="NZ_QOCW01000003.1"/>
</dbReference>
<evidence type="ECO:0000256" key="2">
    <source>
        <dbReference type="ARBA" id="ARBA00016887"/>
    </source>
</evidence>
<gene>
    <name evidence="12" type="primary">minD</name>
    <name evidence="12" type="ORF">DS031_04830</name>
</gene>
<dbReference type="GO" id="GO:0005524">
    <property type="term" value="F:ATP binding"/>
    <property type="evidence" value="ECO:0007669"/>
    <property type="project" value="UniProtKB-KW"/>
</dbReference>
<comment type="caution">
    <text evidence="12">The sequence shown here is derived from an EMBL/GenBank/DDBJ whole genome shotgun (WGS) entry which is preliminary data.</text>
</comment>
<evidence type="ECO:0000256" key="10">
    <source>
        <dbReference type="PIRSR" id="PIRSR003092-1"/>
    </source>
</evidence>
<comment type="function">
    <text evidence="8">ATPase required for the correct placement of the division site. Cell division inhibitors MinC and MinD act in concert to form an inhibitor capable of blocking formation of the polar Z ring septums. Rapidly oscillates between the poles of the cell to destabilize FtsZ filaments that have formed before they mature into polar Z rings.</text>
</comment>
<dbReference type="AlphaFoldDB" id="A0A366XXE0"/>
<evidence type="ECO:0000256" key="4">
    <source>
        <dbReference type="ARBA" id="ARBA00022741"/>
    </source>
</evidence>
<dbReference type="InterPro" id="IPR027417">
    <property type="entry name" value="P-loop_NTPase"/>
</dbReference>
<dbReference type="InterPro" id="IPR025501">
    <property type="entry name" value="MinD_FleN"/>
</dbReference>
<reference evidence="12 13" key="1">
    <citation type="submission" date="2018-07" db="EMBL/GenBank/DDBJ databases">
        <title>Lottiidibacillus patelloidae gen. nov., sp. nov., isolated from the intestinal tract of a marine limpet and the reclassification of B. taeanensis BH030017T, B. algicola KMM 3737T and B. hwajinpoensis SW-72T as genus Lottiidibacillus.</title>
        <authorList>
            <person name="Liu R."/>
            <person name="Huang Z."/>
        </authorList>
    </citation>
    <scope>NUCLEOTIDE SEQUENCE [LARGE SCALE GENOMIC DNA]</scope>
    <source>
        <strain evidence="12 13">BH030017</strain>
    </source>
</reference>
<name>A0A366XXE0_9BACI</name>
<dbReference type="GO" id="GO:0051782">
    <property type="term" value="P:negative regulation of cell division"/>
    <property type="evidence" value="ECO:0007669"/>
    <property type="project" value="TreeGrafter"/>
</dbReference>
<dbReference type="PANTHER" id="PTHR43384">
    <property type="entry name" value="SEPTUM SITE-DETERMINING PROTEIN MIND HOMOLOG, CHLOROPLASTIC-RELATED"/>
    <property type="match status" value="1"/>
</dbReference>
<feature type="domain" description="AAA" evidence="11">
    <location>
        <begin position="3"/>
        <end position="160"/>
    </location>
</feature>
<organism evidence="12 13">
    <name type="scientific">Bacillus taeanensis</name>
    <dbReference type="NCBI Taxonomy" id="273032"/>
    <lineage>
        <taxon>Bacteria</taxon>
        <taxon>Bacillati</taxon>
        <taxon>Bacillota</taxon>
        <taxon>Bacilli</taxon>
        <taxon>Bacillales</taxon>
        <taxon>Bacillaceae</taxon>
        <taxon>Bacillus</taxon>
    </lineage>
</organism>
<evidence type="ECO:0000256" key="9">
    <source>
        <dbReference type="ARBA" id="ARBA00032845"/>
    </source>
</evidence>
<dbReference type="Pfam" id="PF13614">
    <property type="entry name" value="AAA_31"/>
    <property type="match status" value="1"/>
</dbReference>
<keyword evidence="7" id="KW-0131">Cell cycle</keyword>
<dbReference type="GO" id="GO:0016887">
    <property type="term" value="F:ATP hydrolysis activity"/>
    <property type="evidence" value="ECO:0007669"/>
    <property type="project" value="InterPro"/>
</dbReference>
<proteinExistence type="inferred from homology"/>
<keyword evidence="6" id="KW-0717">Septation</keyword>
<sequence>MGKVIVVTSGKGGVGKTSFTANFGAGLALEGKKVCLIDADIGLRNLDIPLGLSNRIVFDIYDVMDSKCSIDNAIITSKDLSNLSFIPGSKDRTMDELNMKRFQTIVSELKKIVDYVIIDSPAGIESGFEFAVSSADEALIVTTLDQTAVRDADRVIGIIEERFNIPLKFVVNAVPIKKNKVLGSIDVIKETLQIECLGSIYWNEVFINQKSMVVIDPKIKSGLEYRQLTRDYLGERSSQLNSSDHFYKDEKHFLNFLMKLWKRKGKEKNLSQKDICSSNS</sequence>
<dbReference type="GO" id="GO:0009898">
    <property type="term" value="C:cytoplasmic side of plasma membrane"/>
    <property type="evidence" value="ECO:0007669"/>
    <property type="project" value="TreeGrafter"/>
</dbReference>
<dbReference type="NCBIfam" id="TIGR01968">
    <property type="entry name" value="minD_bact"/>
    <property type="match status" value="1"/>
</dbReference>
<evidence type="ECO:0000256" key="1">
    <source>
        <dbReference type="ARBA" id="ARBA00010257"/>
    </source>
</evidence>
<dbReference type="OrthoDB" id="9773088at2"/>
<dbReference type="Gene3D" id="3.40.50.300">
    <property type="entry name" value="P-loop containing nucleotide triphosphate hydrolases"/>
    <property type="match status" value="1"/>
</dbReference>
<dbReference type="InterPro" id="IPR010223">
    <property type="entry name" value="MinD"/>
</dbReference>
<dbReference type="InterPro" id="IPR050625">
    <property type="entry name" value="ParA/MinD_ATPase"/>
</dbReference>
<evidence type="ECO:0000256" key="8">
    <source>
        <dbReference type="ARBA" id="ARBA00025436"/>
    </source>
</evidence>
<dbReference type="InterPro" id="IPR025669">
    <property type="entry name" value="AAA_dom"/>
</dbReference>
<dbReference type="GO" id="GO:0000917">
    <property type="term" value="P:division septum assembly"/>
    <property type="evidence" value="ECO:0007669"/>
    <property type="project" value="UniProtKB-KW"/>
</dbReference>
<keyword evidence="3" id="KW-0132">Cell division</keyword>
<evidence type="ECO:0000256" key="5">
    <source>
        <dbReference type="ARBA" id="ARBA00022840"/>
    </source>
</evidence>
<evidence type="ECO:0000256" key="6">
    <source>
        <dbReference type="ARBA" id="ARBA00023210"/>
    </source>
</evidence>
<evidence type="ECO:0000259" key="11">
    <source>
        <dbReference type="Pfam" id="PF13614"/>
    </source>
</evidence>
<dbReference type="SUPFAM" id="SSF52540">
    <property type="entry name" value="P-loop containing nucleoside triphosphate hydrolases"/>
    <property type="match status" value="1"/>
</dbReference>